<reference evidence="5 6" key="1">
    <citation type="submission" date="2019-09" db="EMBL/GenBank/DDBJ databases">
        <authorList>
            <person name="Mazhar S."/>
            <person name="Altermann E."/>
            <person name="Hill C."/>
            <person name="Mcauliffe O."/>
        </authorList>
    </citation>
    <scope>NUCLEOTIDE SEQUENCE [LARGE SCALE GENOMIC DNA]</scope>
    <source>
        <strain evidence="5 6">ATCC 51831</strain>
    </source>
</reference>
<proteinExistence type="inferred from homology"/>
<organism evidence="5 6">
    <name type="scientific">Macrococcus equipercicus</name>
    <dbReference type="NCBI Taxonomy" id="69967"/>
    <lineage>
        <taxon>Bacteria</taxon>
        <taxon>Bacillati</taxon>
        <taxon>Bacillota</taxon>
        <taxon>Bacilli</taxon>
        <taxon>Bacillales</taxon>
        <taxon>Staphylococcaceae</taxon>
        <taxon>Macrococcus</taxon>
    </lineage>
</organism>
<evidence type="ECO:0000313" key="5">
    <source>
        <dbReference type="EMBL" id="KAA1039420.1"/>
    </source>
</evidence>
<sequence>MNNLSLIEAIESRKSVKEFDSSVKIPRAEMEEMIALATKAPSSINLQPWRFVIVESEEAKAAIKDLVRFNTRQLETSAAFILVLSDNTHIHDIEKVYGKSVKLGYMPQEVMTTNVAALKESLSNAPESYIQMQGMMDANLAAMQLMLVAKDYGYDTNPIGGFERDEVMAALSINKERYMPVMFIAIGKGVKAPHDSSRHELEEIMSYNHGDADGIVGKSS</sequence>
<protein>
    <submittedName>
        <fullName evidence="5">Nitroreductase family protein</fullName>
    </submittedName>
</protein>
<dbReference type="SUPFAM" id="SSF55469">
    <property type="entry name" value="FMN-dependent nitroreductase-like"/>
    <property type="match status" value="1"/>
</dbReference>
<dbReference type="InterPro" id="IPR000415">
    <property type="entry name" value="Nitroreductase-like"/>
</dbReference>
<feature type="domain" description="Nitroreductase" evidence="4">
    <location>
        <begin position="10"/>
        <end position="188"/>
    </location>
</feature>
<name>A0ABQ6R8H9_9STAP</name>
<gene>
    <name evidence="5" type="ORF">ERX35_007550</name>
</gene>
<dbReference type="CDD" id="cd02137">
    <property type="entry name" value="MhqN-like"/>
    <property type="match status" value="1"/>
</dbReference>
<comment type="similarity">
    <text evidence="2">Belongs to the nitroreductase family.</text>
</comment>
<evidence type="ECO:0000256" key="2">
    <source>
        <dbReference type="ARBA" id="ARBA00007118"/>
    </source>
</evidence>
<dbReference type="PANTHER" id="PTHR43673">
    <property type="entry name" value="NAD(P)H NITROREDUCTASE YDGI-RELATED"/>
    <property type="match status" value="1"/>
</dbReference>
<evidence type="ECO:0000259" key="4">
    <source>
        <dbReference type="Pfam" id="PF00881"/>
    </source>
</evidence>
<evidence type="ECO:0000256" key="3">
    <source>
        <dbReference type="ARBA" id="ARBA00023002"/>
    </source>
</evidence>
<dbReference type="PANTHER" id="PTHR43673:SF10">
    <property type="entry name" value="NADH DEHYDROGENASE_NAD(P)H NITROREDUCTASE XCC3605-RELATED"/>
    <property type="match status" value="1"/>
</dbReference>
<dbReference type="Proteomes" id="UP000295735">
    <property type="component" value="Unassembled WGS sequence"/>
</dbReference>
<keyword evidence="3" id="KW-0560">Oxidoreductase</keyword>
<dbReference type="InterPro" id="IPR029479">
    <property type="entry name" value="Nitroreductase"/>
</dbReference>
<keyword evidence="6" id="KW-1185">Reference proteome</keyword>
<dbReference type="RefSeq" id="WP_149459314.1">
    <property type="nucleotide sequence ID" value="NZ_SCWC02000004.1"/>
</dbReference>
<comment type="caution">
    <text evidence="5">The sequence shown here is derived from an EMBL/GenBank/DDBJ whole genome shotgun (WGS) entry which is preliminary data.</text>
</comment>
<comment type="cofactor">
    <cofactor evidence="1">
        <name>FMN</name>
        <dbReference type="ChEBI" id="CHEBI:58210"/>
    </cofactor>
</comment>
<dbReference type="EMBL" id="SCWC02000004">
    <property type="protein sequence ID" value="KAA1039420.1"/>
    <property type="molecule type" value="Genomic_DNA"/>
</dbReference>
<dbReference type="Pfam" id="PF00881">
    <property type="entry name" value="Nitroreductase"/>
    <property type="match status" value="1"/>
</dbReference>
<accession>A0ABQ6R8H9</accession>
<evidence type="ECO:0000256" key="1">
    <source>
        <dbReference type="ARBA" id="ARBA00001917"/>
    </source>
</evidence>
<dbReference type="Gene3D" id="3.40.109.10">
    <property type="entry name" value="NADH Oxidase"/>
    <property type="match status" value="1"/>
</dbReference>
<evidence type="ECO:0000313" key="6">
    <source>
        <dbReference type="Proteomes" id="UP000295735"/>
    </source>
</evidence>